<gene>
    <name evidence="1" type="ORF">EVG20_g1360</name>
</gene>
<name>A0A4Y9ZBX5_9AGAM</name>
<dbReference type="Proteomes" id="UP000298327">
    <property type="component" value="Unassembled WGS sequence"/>
</dbReference>
<evidence type="ECO:0000313" key="2">
    <source>
        <dbReference type="Proteomes" id="UP000298327"/>
    </source>
</evidence>
<sequence length="424" mass="47936">MGEIPPKLPAHINPPFTPTLPAELWNQIFEYVVYVRGIMDSYTPDPFDVPGCRLPHQKFPMKEYRASLVYKRSLVLVCKRWNILAMPLLYQVVVLGPRNIGPLYRTIKHSERHLYLSTAMSTLGSFVRHIELNTLDRVHDIVGILRCTYRLEIFSVDCLLYDAHILPTPLVVALTSACHSTLRRLSFRGAYPDSSDCLDIIRSCQYLQTTFLANPDVGYGFCPVEVLKSPHVTFLSVGHNISDPRSNASVPDVVLQAPPSVQGHFLLSSKFSIPLEDWSLLLARHGHRFRTIYLEMHDADRDVQKCLDIFSANCPNLQHFILVTLNFRRLAAALPYSFPPTITHLGLYAKQEGSFFTLFSALAELGEETTPLTPRLQVLRLLNPSASDVLRGEGLMGSFGPLVRSLPFRVQDHDGQEMLSEPWQ</sequence>
<evidence type="ECO:0000313" key="1">
    <source>
        <dbReference type="EMBL" id="TFY71650.1"/>
    </source>
</evidence>
<keyword evidence="2" id="KW-1185">Reference proteome</keyword>
<dbReference type="EMBL" id="SEOQ01000042">
    <property type="protein sequence ID" value="TFY71650.1"/>
    <property type="molecule type" value="Genomic_DNA"/>
</dbReference>
<protein>
    <recommendedName>
        <fullName evidence="3">F-box domain-containing protein</fullName>
    </recommendedName>
</protein>
<comment type="caution">
    <text evidence="1">The sequence shown here is derived from an EMBL/GenBank/DDBJ whole genome shotgun (WGS) entry which is preliminary data.</text>
</comment>
<dbReference type="AlphaFoldDB" id="A0A4Y9ZBX5"/>
<proteinExistence type="predicted"/>
<organism evidence="1 2">
    <name type="scientific">Dentipellis fragilis</name>
    <dbReference type="NCBI Taxonomy" id="205917"/>
    <lineage>
        <taxon>Eukaryota</taxon>
        <taxon>Fungi</taxon>
        <taxon>Dikarya</taxon>
        <taxon>Basidiomycota</taxon>
        <taxon>Agaricomycotina</taxon>
        <taxon>Agaricomycetes</taxon>
        <taxon>Russulales</taxon>
        <taxon>Hericiaceae</taxon>
        <taxon>Dentipellis</taxon>
    </lineage>
</organism>
<evidence type="ECO:0008006" key="3">
    <source>
        <dbReference type="Google" id="ProtNLM"/>
    </source>
</evidence>
<reference evidence="1 2" key="1">
    <citation type="submission" date="2019-02" db="EMBL/GenBank/DDBJ databases">
        <title>Genome sequencing of the rare red list fungi Dentipellis fragilis.</title>
        <authorList>
            <person name="Buettner E."/>
            <person name="Kellner H."/>
        </authorList>
    </citation>
    <scope>NUCLEOTIDE SEQUENCE [LARGE SCALE GENOMIC DNA]</scope>
    <source>
        <strain evidence="1 2">DSM 105465</strain>
    </source>
</reference>
<dbReference type="OrthoDB" id="3232644at2759"/>
<accession>A0A4Y9ZBX5</accession>